<organism evidence="1 2">
    <name type="scientific">Rhynchophorus ferrugineus</name>
    <name type="common">Red palm weevil</name>
    <name type="synonym">Curculio ferrugineus</name>
    <dbReference type="NCBI Taxonomy" id="354439"/>
    <lineage>
        <taxon>Eukaryota</taxon>
        <taxon>Metazoa</taxon>
        <taxon>Ecdysozoa</taxon>
        <taxon>Arthropoda</taxon>
        <taxon>Hexapoda</taxon>
        <taxon>Insecta</taxon>
        <taxon>Pterygota</taxon>
        <taxon>Neoptera</taxon>
        <taxon>Endopterygota</taxon>
        <taxon>Coleoptera</taxon>
        <taxon>Polyphaga</taxon>
        <taxon>Cucujiformia</taxon>
        <taxon>Curculionidae</taxon>
        <taxon>Dryophthorinae</taxon>
        <taxon>Rhynchophorus</taxon>
    </lineage>
</organism>
<name>A0A834HKA7_RHYFE</name>
<dbReference type="EMBL" id="JAACXV010022353">
    <property type="protein sequence ID" value="KAF7263303.1"/>
    <property type="molecule type" value="Genomic_DNA"/>
</dbReference>
<dbReference type="AlphaFoldDB" id="A0A834HKA7"/>
<evidence type="ECO:0000313" key="2">
    <source>
        <dbReference type="Proteomes" id="UP000625711"/>
    </source>
</evidence>
<keyword evidence="2" id="KW-1185">Reference proteome</keyword>
<gene>
    <name evidence="1" type="ORF">GWI33_003062</name>
</gene>
<protein>
    <submittedName>
        <fullName evidence="1">Uncharacterized protein</fullName>
    </submittedName>
</protein>
<dbReference type="Proteomes" id="UP000625711">
    <property type="component" value="Unassembled WGS sequence"/>
</dbReference>
<comment type="caution">
    <text evidence="1">The sequence shown here is derived from an EMBL/GenBank/DDBJ whole genome shotgun (WGS) entry which is preliminary data.</text>
</comment>
<reference evidence="1" key="1">
    <citation type="submission" date="2020-08" db="EMBL/GenBank/DDBJ databases">
        <title>Genome sequencing and assembly of the red palm weevil Rhynchophorus ferrugineus.</title>
        <authorList>
            <person name="Dias G.B."/>
            <person name="Bergman C.M."/>
            <person name="Manee M."/>
        </authorList>
    </citation>
    <scope>NUCLEOTIDE SEQUENCE</scope>
    <source>
        <strain evidence="1">AA-2017</strain>
        <tissue evidence="1">Whole larva</tissue>
    </source>
</reference>
<evidence type="ECO:0000313" key="1">
    <source>
        <dbReference type="EMBL" id="KAF7263303.1"/>
    </source>
</evidence>
<feature type="non-terminal residue" evidence="1">
    <location>
        <position position="1"/>
    </location>
</feature>
<sequence>YSTNINLSTAISESEFWIVRLKIKNAKGEE</sequence>
<accession>A0A834HKA7</accession>
<proteinExistence type="predicted"/>